<evidence type="ECO:0000313" key="3">
    <source>
        <dbReference type="Proteomes" id="UP000315349"/>
    </source>
</evidence>
<dbReference type="OrthoDB" id="274259at2"/>
<evidence type="ECO:0000313" key="2">
    <source>
        <dbReference type="EMBL" id="QDV29766.1"/>
    </source>
</evidence>
<evidence type="ECO:0000259" key="1">
    <source>
        <dbReference type="Pfam" id="PF05685"/>
    </source>
</evidence>
<dbReference type="PANTHER" id="PTHR34107:SF1">
    <property type="entry name" value="SLL0198 PROTEIN"/>
    <property type="match status" value="1"/>
</dbReference>
<dbReference type="InterPro" id="IPR008538">
    <property type="entry name" value="Uma2"/>
</dbReference>
<dbReference type="Proteomes" id="UP000315349">
    <property type="component" value="Chromosome"/>
</dbReference>
<dbReference type="AlphaFoldDB" id="A0A518GMI5"/>
<dbReference type="SUPFAM" id="SSF52980">
    <property type="entry name" value="Restriction endonuclease-like"/>
    <property type="match status" value="1"/>
</dbReference>
<protein>
    <recommendedName>
        <fullName evidence="1">Putative restriction endonuclease domain-containing protein</fullName>
    </recommendedName>
</protein>
<dbReference type="KEGG" id="peh:Spb1_16830"/>
<name>A0A518GMI5_9PLAN</name>
<accession>A0A518GMI5</accession>
<organism evidence="2 3">
    <name type="scientific">Planctopirus ephydatiae</name>
    <dbReference type="NCBI Taxonomy" id="2528019"/>
    <lineage>
        <taxon>Bacteria</taxon>
        <taxon>Pseudomonadati</taxon>
        <taxon>Planctomycetota</taxon>
        <taxon>Planctomycetia</taxon>
        <taxon>Planctomycetales</taxon>
        <taxon>Planctomycetaceae</taxon>
        <taxon>Planctopirus</taxon>
    </lineage>
</organism>
<keyword evidence="3" id="KW-1185">Reference proteome</keyword>
<dbReference type="CDD" id="cd06260">
    <property type="entry name" value="DUF820-like"/>
    <property type="match status" value="1"/>
</dbReference>
<feature type="domain" description="Putative restriction endonuclease" evidence="1">
    <location>
        <begin position="13"/>
        <end position="179"/>
    </location>
</feature>
<dbReference type="EMBL" id="CP036299">
    <property type="protein sequence ID" value="QDV29766.1"/>
    <property type="molecule type" value="Genomic_DNA"/>
</dbReference>
<reference evidence="2 3" key="1">
    <citation type="submission" date="2019-02" db="EMBL/GenBank/DDBJ databases">
        <title>Deep-cultivation of Planctomycetes and their phenomic and genomic characterization uncovers novel biology.</title>
        <authorList>
            <person name="Wiegand S."/>
            <person name="Jogler M."/>
            <person name="Boedeker C."/>
            <person name="Pinto D."/>
            <person name="Vollmers J."/>
            <person name="Rivas-Marin E."/>
            <person name="Kohn T."/>
            <person name="Peeters S.H."/>
            <person name="Heuer A."/>
            <person name="Rast P."/>
            <person name="Oberbeckmann S."/>
            <person name="Bunk B."/>
            <person name="Jeske O."/>
            <person name="Meyerdierks A."/>
            <person name="Storesund J.E."/>
            <person name="Kallscheuer N."/>
            <person name="Luecker S."/>
            <person name="Lage O.M."/>
            <person name="Pohl T."/>
            <person name="Merkel B.J."/>
            <person name="Hornburger P."/>
            <person name="Mueller R.-W."/>
            <person name="Bruemmer F."/>
            <person name="Labrenz M."/>
            <person name="Spormann A.M."/>
            <person name="Op den Camp H."/>
            <person name="Overmann J."/>
            <person name="Amann R."/>
            <person name="Jetten M.S.M."/>
            <person name="Mascher T."/>
            <person name="Medema M.H."/>
            <person name="Devos D.P."/>
            <person name="Kaster A.-K."/>
            <person name="Ovreas L."/>
            <person name="Rohde M."/>
            <person name="Galperin M.Y."/>
            <person name="Jogler C."/>
        </authorList>
    </citation>
    <scope>NUCLEOTIDE SEQUENCE [LARGE SCALE GENOMIC DNA]</scope>
    <source>
        <strain evidence="2 3">Spb1</strain>
    </source>
</reference>
<dbReference type="InterPro" id="IPR012296">
    <property type="entry name" value="Nuclease_put_TT1808"/>
</dbReference>
<dbReference type="Gene3D" id="3.90.1570.10">
    <property type="entry name" value="tt1808, chain A"/>
    <property type="match status" value="1"/>
</dbReference>
<dbReference type="InterPro" id="IPR011335">
    <property type="entry name" value="Restrct_endonuc-II-like"/>
</dbReference>
<dbReference type="RefSeq" id="WP_145298094.1">
    <property type="nucleotide sequence ID" value="NZ_CP036299.1"/>
</dbReference>
<proteinExistence type="predicted"/>
<gene>
    <name evidence="2" type="ORF">Spb1_16830</name>
</gene>
<sequence>MTTLLGSKLLSADEYGRLDNDGRLTELVRGRVVEINRPFTSHGFYLSRINALLWSYVQKHNLGRVVGGDAGVVTQHDPDTVRGPDLAYYSYQRIPAGSLPEGYWPASPELVIEIRSQSDRWKDILQKVAEYLNANVLTVAVIDPSSRHVHVYSADQEARILTSADLLTFSDLLPGFEIVVGSLFE</sequence>
<dbReference type="Pfam" id="PF05685">
    <property type="entry name" value="Uma2"/>
    <property type="match status" value="1"/>
</dbReference>
<dbReference type="PANTHER" id="PTHR34107">
    <property type="entry name" value="SLL0198 PROTEIN-RELATED"/>
    <property type="match status" value="1"/>
</dbReference>